<feature type="compositionally biased region" description="Basic and acidic residues" evidence="1">
    <location>
        <begin position="57"/>
        <end position="85"/>
    </location>
</feature>
<comment type="caution">
    <text evidence="2">The sequence shown here is derived from an EMBL/GenBank/DDBJ whole genome shotgun (WGS) entry which is preliminary data.</text>
</comment>
<feature type="compositionally biased region" description="Basic and acidic residues" evidence="1">
    <location>
        <begin position="91"/>
        <end position="113"/>
    </location>
</feature>
<dbReference type="AlphaFoldDB" id="A0A0L6JLZ6"/>
<keyword evidence="3" id="KW-1185">Reference proteome</keyword>
<sequence length="234" mass="26143" precursor="true">MMVFKRKQIVVLSLVLMLVVAGYLQYSYKKGSTSVDNSDNSRLGEAVYVDSEYAVSSDDKEADKNKDKKEDSKDSKGKEENKDNKTNTNDKTSDNDNTKGSGESDKKASERLDASKEANDFFARAKLDKEVNRGRNNDTLKAIADDSGLTKEARTKAYEKVTRMAENSDREMRIESLIMKNGFSDVIAFFADDGSVDIVVKAPNLSSSQTAQIYDIVSRQANLDIDKIRIKNIF</sequence>
<dbReference type="STRING" id="398512.Bccel_2038"/>
<evidence type="ECO:0000313" key="2">
    <source>
        <dbReference type="EMBL" id="KNY26773.1"/>
    </source>
</evidence>
<name>A0A0L6JLZ6_9FIRM</name>
<proteinExistence type="predicted"/>
<dbReference type="InterPro" id="IPR024232">
    <property type="entry name" value="SpoIIIAH"/>
</dbReference>
<evidence type="ECO:0000256" key="1">
    <source>
        <dbReference type="SAM" id="MobiDB-lite"/>
    </source>
</evidence>
<reference evidence="3" key="1">
    <citation type="submission" date="2015-07" db="EMBL/GenBank/DDBJ databases">
        <title>Near-Complete Genome Sequence of the Cellulolytic Bacterium Bacteroides (Pseudobacteroides) cellulosolvens ATCC 35603.</title>
        <authorList>
            <person name="Dassa B."/>
            <person name="Utturkar S.M."/>
            <person name="Klingeman D.M."/>
            <person name="Hurt R.A."/>
            <person name="Keller M."/>
            <person name="Xu J."/>
            <person name="Reddy Y.H.K."/>
            <person name="Borovok I."/>
            <person name="Grinberg I.R."/>
            <person name="Lamed R."/>
            <person name="Zhivin O."/>
            <person name="Bayer E.A."/>
            <person name="Brown S.D."/>
        </authorList>
    </citation>
    <scope>NUCLEOTIDE SEQUENCE [LARGE SCALE GENOMIC DNA]</scope>
    <source>
        <strain evidence="3">DSM 2933</strain>
    </source>
</reference>
<feature type="region of interest" description="Disordered" evidence="1">
    <location>
        <begin position="54"/>
        <end position="113"/>
    </location>
</feature>
<dbReference type="Gene3D" id="1.10.287.4300">
    <property type="entry name" value="Stage III sporulation protein AH-like"/>
    <property type="match status" value="1"/>
</dbReference>
<dbReference type="InterPro" id="IPR038503">
    <property type="entry name" value="SpoIIIAH_sf"/>
</dbReference>
<evidence type="ECO:0000313" key="3">
    <source>
        <dbReference type="Proteomes" id="UP000036923"/>
    </source>
</evidence>
<dbReference type="OrthoDB" id="1707181at2"/>
<accession>A0A0L6JLZ6</accession>
<gene>
    <name evidence="2" type="ORF">Bccel_2038</name>
</gene>
<dbReference type="Proteomes" id="UP000036923">
    <property type="component" value="Unassembled WGS sequence"/>
</dbReference>
<protein>
    <submittedName>
        <fullName evidence="2">Stage III sporulation protein AH-like protein</fullName>
    </submittedName>
</protein>
<dbReference type="EMBL" id="LGTC01000001">
    <property type="protein sequence ID" value="KNY26773.1"/>
    <property type="molecule type" value="Genomic_DNA"/>
</dbReference>
<dbReference type="RefSeq" id="WP_036946941.1">
    <property type="nucleotide sequence ID" value="NZ_KN050764.1"/>
</dbReference>
<dbReference type="Pfam" id="PF12685">
    <property type="entry name" value="SpoIIIAH"/>
    <property type="match status" value="1"/>
</dbReference>
<dbReference type="eggNOG" id="ENOG5032YS3">
    <property type="taxonomic scope" value="Bacteria"/>
</dbReference>
<organism evidence="2 3">
    <name type="scientific">Pseudobacteroides cellulosolvens ATCC 35603 = DSM 2933</name>
    <dbReference type="NCBI Taxonomy" id="398512"/>
    <lineage>
        <taxon>Bacteria</taxon>
        <taxon>Bacillati</taxon>
        <taxon>Bacillota</taxon>
        <taxon>Clostridia</taxon>
        <taxon>Eubacteriales</taxon>
        <taxon>Oscillospiraceae</taxon>
        <taxon>Pseudobacteroides</taxon>
    </lineage>
</organism>